<dbReference type="Gramene" id="TraesCAD_scaffold_095246_01G000200.1">
    <property type="protein sequence ID" value="TraesCAD_scaffold_095246_01G000200.1"/>
    <property type="gene ID" value="TraesCAD_scaffold_095246_01G000200"/>
</dbReference>
<keyword evidence="2" id="KW-0808">Transferase</keyword>
<evidence type="ECO:0000256" key="1">
    <source>
        <dbReference type="ARBA" id="ARBA00009861"/>
    </source>
</evidence>
<dbReference type="Proteomes" id="UP000019116">
    <property type="component" value="Chromosome 6B"/>
</dbReference>
<dbReference type="SMR" id="A0A3B6PGN8"/>
<keyword evidence="3" id="KW-0012">Acyltransferase</keyword>
<dbReference type="Gramene" id="TraesLDM6B03G03429750.1">
    <property type="protein sequence ID" value="TraesLDM6B03G03429750.1"/>
    <property type="gene ID" value="TraesLDM6B03G03429750"/>
</dbReference>
<dbReference type="RefSeq" id="XP_044410465.1">
    <property type="nucleotide sequence ID" value="XM_044554530.1"/>
</dbReference>
<dbReference type="Gramene" id="TraesLAC6B03G03379670.1">
    <property type="protein sequence ID" value="TraesLAC6B03G03379670.1"/>
    <property type="gene ID" value="TraesLAC6B03G03379670"/>
</dbReference>
<dbReference type="PANTHER" id="PTHR31642">
    <property type="entry name" value="TRICHOTHECENE 3-O-ACETYLTRANSFERASE"/>
    <property type="match status" value="1"/>
</dbReference>
<keyword evidence="5" id="KW-1185">Reference proteome</keyword>
<reference evidence="4" key="2">
    <citation type="submission" date="2018-10" db="UniProtKB">
        <authorList>
            <consortium name="EnsemblPlants"/>
        </authorList>
    </citation>
    <scope>IDENTIFICATION</scope>
</reference>
<dbReference type="Gramene" id="TraesSYM6B03G03372790.1">
    <property type="protein sequence ID" value="TraesSYM6B03G03372790.1"/>
    <property type="gene ID" value="TraesSYM6B03G03372790"/>
</dbReference>
<dbReference type="PANTHER" id="PTHR31642:SF239">
    <property type="entry name" value="NPH3 DOMAIN-CONTAINING PROTEIN"/>
    <property type="match status" value="1"/>
</dbReference>
<dbReference type="Gramene" id="TraesKAR6B01G0013530.1">
    <property type="protein sequence ID" value="cds.TraesKAR6B01G0013530.1"/>
    <property type="gene ID" value="TraesKAR6B01G0013530"/>
</dbReference>
<organism evidence="4">
    <name type="scientific">Triticum aestivum</name>
    <name type="common">Wheat</name>
    <dbReference type="NCBI Taxonomy" id="4565"/>
    <lineage>
        <taxon>Eukaryota</taxon>
        <taxon>Viridiplantae</taxon>
        <taxon>Streptophyta</taxon>
        <taxon>Embryophyta</taxon>
        <taxon>Tracheophyta</taxon>
        <taxon>Spermatophyta</taxon>
        <taxon>Magnoliopsida</taxon>
        <taxon>Liliopsida</taxon>
        <taxon>Poales</taxon>
        <taxon>Poaceae</taxon>
        <taxon>BOP clade</taxon>
        <taxon>Pooideae</taxon>
        <taxon>Triticodae</taxon>
        <taxon>Triticeae</taxon>
        <taxon>Triticinae</taxon>
        <taxon>Triticum</taxon>
    </lineage>
</organism>
<dbReference type="OMA" id="PATHEYD"/>
<dbReference type="OrthoDB" id="610638at2759"/>
<dbReference type="Gramene" id="TraesCLE_scaffold_031893_01G000300.1">
    <property type="protein sequence ID" value="TraesCLE_scaffold_031893_01G000300.1"/>
    <property type="gene ID" value="TraesCLE_scaffold_031893_01G000300"/>
</dbReference>
<dbReference type="Gramene" id="TraesPARA_EIv1.0_1999560.1">
    <property type="protein sequence ID" value="TraesPARA_EIv1.0_1999560.1.CDS"/>
    <property type="gene ID" value="TraesPARA_EIv1.0_1999560"/>
</dbReference>
<protein>
    <submittedName>
        <fullName evidence="4">Uncharacterized protein</fullName>
    </submittedName>
</protein>
<gene>
    <name evidence="4" type="primary">LOC123135448</name>
</gene>
<dbReference type="Pfam" id="PF02458">
    <property type="entry name" value="Transferase"/>
    <property type="match status" value="1"/>
</dbReference>
<evidence type="ECO:0000313" key="5">
    <source>
        <dbReference type="Proteomes" id="UP000019116"/>
    </source>
</evidence>
<dbReference type="KEGG" id="taes:123135448"/>
<sequence>MAGEEEVQVVESCFVTPVADAPSRAIRLSPFDLMLASRGYTPLVHFYRPPETVGDDFFDVTRLKTALGKALVPFYPLAGRLRAGGDGRLEIDCNGKGMLFLVAQSRLTMDDFSDFKPSSKQRRLFVPHVSDSDGLLWATQVTFLKCGGVVLGSAIHHAGMDGSVVFHFLRTWSAFSRDGDRAMVNLPCHDRSRLSARDPPVVHPYALSIFSPKINLPPQPGLVVNEVVALTLAKDQLSTLKHISGGDGVSTFSALSAHLWQCMCLARQLPPDATTQLMFSANIRRIMRPPLPDGYFGNAIINLSVGDKARAIASRELSYIARRIRDTHRRLNDELVHSAIDYLELAKRDDERPTTGNLPVTDIRVVSWLGMPSYDADFSWGRPLAMFRAEPNRGGFVHLIDSAQGDGSVRIIMSIEAAILSELKRLLYAKFDTMLYSKF</sequence>
<proteinExistence type="inferred from homology"/>
<dbReference type="Gramene" id="TraesARI6B03G03384750.1">
    <property type="protein sequence ID" value="TraesARI6B03G03384750.1"/>
    <property type="gene ID" value="TraesARI6B03G03384750"/>
</dbReference>
<evidence type="ECO:0000313" key="4">
    <source>
        <dbReference type="EnsemblPlants" id="TraesCS6B02G030300.1"/>
    </source>
</evidence>
<accession>A0A3B6PGN8</accession>
<dbReference type="GO" id="GO:0016747">
    <property type="term" value="F:acyltransferase activity, transferring groups other than amino-acyl groups"/>
    <property type="evidence" value="ECO:0000318"/>
    <property type="project" value="GO_Central"/>
</dbReference>
<dbReference type="Gramene" id="TraesJUL6B03G03453630.1">
    <property type="protein sequence ID" value="TraesJUL6B03G03453630.1"/>
    <property type="gene ID" value="TraesJUL6B03G03453630"/>
</dbReference>
<dbReference type="STRING" id="4565.A0A3B6PGN8"/>
<name>A0A3B6PGN8_WHEAT</name>
<evidence type="ECO:0000256" key="2">
    <source>
        <dbReference type="ARBA" id="ARBA00022679"/>
    </source>
</evidence>
<dbReference type="GeneID" id="123135448"/>
<dbReference type="Gramene" id="TraesJAGUn03G04484380.1">
    <property type="protein sequence ID" value="TraesJAGUn03G04484380.1"/>
    <property type="gene ID" value="TraesJAGUn03G04484380"/>
</dbReference>
<dbReference type="Gramene" id="TraesCS6B02G030300.1">
    <property type="protein sequence ID" value="TraesCS6B02G030300.1"/>
    <property type="gene ID" value="TraesCS6B02G030300"/>
</dbReference>
<reference evidence="4" key="1">
    <citation type="submission" date="2018-08" db="EMBL/GenBank/DDBJ databases">
        <authorList>
            <person name="Rossello M."/>
        </authorList>
    </citation>
    <scope>NUCLEOTIDE SEQUENCE [LARGE SCALE GENOMIC DNA]</scope>
    <source>
        <strain evidence="4">cv. Chinese Spring</strain>
    </source>
</reference>
<dbReference type="InterPro" id="IPR050317">
    <property type="entry name" value="Plant_Fungal_Acyltransferase"/>
</dbReference>
<dbReference type="EnsemblPlants" id="TraesCS6B02G030300.1">
    <property type="protein sequence ID" value="TraesCS6B02G030300.1"/>
    <property type="gene ID" value="TraesCS6B02G030300"/>
</dbReference>
<dbReference type="Gramene" id="TraesCS6B03G0068100.1">
    <property type="protein sequence ID" value="TraesCS6B03G0068100.1.CDS"/>
    <property type="gene ID" value="TraesCS6B03G0068100"/>
</dbReference>
<dbReference type="AlphaFoldDB" id="A0A3B6PGN8"/>
<comment type="similarity">
    <text evidence="1">Belongs to the plant acyltransferase family.</text>
</comment>
<dbReference type="InterPro" id="IPR023213">
    <property type="entry name" value="CAT-like_dom_sf"/>
</dbReference>
<dbReference type="Gene3D" id="3.30.559.10">
    <property type="entry name" value="Chloramphenicol acetyltransferase-like domain"/>
    <property type="match status" value="2"/>
</dbReference>
<evidence type="ECO:0000256" key="3">
    <source>
        <dbReference type="ARBA" id="ARBA00023315"/>
    </source>
</evidence>
<dbReference type="Gramene" id="TraesROB_scaffold_044253_01G000200.1">
    <property type="protein sequence ID" value="TraesROB_scaffold_044253_01G000200.1"/>
    <property type="gene ID" value="TraesROB_scaffold_044253_01G000200"/>
</dbReference>